<feature type="region of interest" description="Disordered" evidence="1">
    <location>
        <begin position="668"/>
        <end position="727"/>
    </location>
</feature>
<dbReference type="SMART" id="SM01140">
    <property type="entry name" value="Drf_GBD"/>
    <property type="match status" value="1"/>
</dbReference>
<evidence type="ECO:0000256" key="1">
    <source>
        <dbReference type="SAM" id="MobiDB-lite"/>
    </source>
</evidence>
<evidence type="ECO:0000313" key="3">
    <source>
        <dbReference type="EMBL" id="KAG2188814.1"/>
    </source>
</evidence>
<dbReference type="EMBL" id="JAEPRA010000001">
    <property type="protein sequence ID" value="KAG2188814.1"/>
    <property type="molecule type" value="Genomic_DNA"/>
</dbReference>
<dbReference type="PANTHER" id="PTHR47102:SF2">
    <property type="entry name" value="PROTEIN BNI1"/>
    <property type="match status" value="1"/>
</dbReference>
<dbReference type="Proteomes" id="UP000612746">
    <property type="component" value="Unassembled WGS sequence"/>
</dbReference>
<organism evidence="3 4">
    <name type="scientific">Umbelopsis vinacea</name>
    <dbReference type="NCBI Taxonomy" id="44442"/>
    <lineage>
        <taxon>Eukaryota</taxon>
        <taxon>Fungi</taxon>
        <taxon>Fungi incertae sedis</taxon>
        <taxon>Mucoromycota</taxon>
        <taxon>Mucoromycotina</taxon>
        <taxon>Umbelopsidomycetes</taxon>
        <taxon>Umbelopsidales</taxon>
        <taxon>Umbelopsidaceae</taxon>
        <taxon>Umbelopsis</taxon>
    </lineage>
</organism>
<proteinExistence type="predicted"/>
<protein>
    <recommendedName>
        <fullName evidence="2">Formin GTPase-binding domain-containing protein</fullName>
    </recommendedName>
</protein>
<dbReference type="GO" id="GO:0003779">
    <property type="term" value="F:actin binding"/>
    <property type="evidence" value="ECO:0007669"/>
    <property type="project" value="InterPro"/>
</dbReference>
<evidence type="ECO:0000313" key="4">
    <source>
        <dbReference type="Proteomes" id="UP000612746"/>
    </source>
</evidence>
<gene>
    <name evidence="3" type="ORF">INT44_003953</name>
</gene>
<dbReference type="AlphaFoldDB" id="A0A8H7US18"/>
<dbReference type="PANTHER" id="PTHR47102">
    <property type="entry name" value="PROTEIN BNI1"/>
    <property type="match status" value="1"/>
</dbReference>
<feature type="region of interest" description="Disordered" evidence="1">
    <location>
        <begin position="619"/>
        <end position="654"/>
    </location>
</feature>
<dbReference type="Gene3D" id="1.25.10.10">
    <property type="entry name" value="Leucine-rich Repeat Variant"/>
    <property type="match status" value="1"/>
</dbReference>
<feature type="compositionally biased region" description="Acidic residues" evidence="1">
    <location>
        <begin position="668"/>
        <end position="708"/>
    </location>
</feature>
<dbReference type="Pfam" id="PF06371">
    <property type="entry name" value="Drf_GBD"/>
    <property type="match status" value="1"/>
</dbReference>
<feature type="domain" description="Formin GTPase-binding" evidence="2">
    <location>
        <begin position="136"/>
        <end position="380"/>
    </location>
</feature>
<feature type="region of interest" description="Disordered" evidence="1">
    <location>
        <begin position="62"/>
        <end position="84"/>
    </location>
</feature>
<dbReference type="InterPro" id="IPR016024">
    <property type="entry name" value="ARM-type_fold"/>
</dbReference>
<dbReference type="GO" id="GO:0031267">
    <property type="term" value="F:small GTPase binding"/>
    <property type="evidence" value="ECO:0007669"/>
    <property type="project" value="InterPro"/>
</dbReference>
<name>A0A8H7US18_9FUNG</name>
<feature type="compositionally biased region" description="Polar residues" evidence="1">
    <location>
        <begin position="9"/>
        <end position="23"/>
    </location>
</feature>
<dbReference type="InterPro" id="IPR010473">
    <property type="entry name" value="GTPase-bd"/>
</dbReference>
<dbReference type="InterPro" id="IPR011989">
    <property type="entry name" value="ARM-like"/>
</dbReference>
<feature type="region of interest" description="Disordered" evidence="1">
    <location>
        <begin position="1"/>
        <end position="28"/>
    </location>
</feature>
<evidence type="ECO:0000259" key="2">
    <source>
        <dbReference type="SMART" id="SM01140"/>
    </source>
</evidence>
<sequence>MAITPDLIPSTTPDSMQTGSSPPTRQPKFMSKVSQLFNRKSTQADGKLASIDDEGIQTTTITEQQQQQNYRRRRTKSGSSNADSAISKIDSMFSVESRVSSELPDFNAIAIENKLGSRTVHIGAVRQTRGEGSGSQQSDRDLNEAFENLMKEYALPPNLRPSLEHLTREQKSTLLRSSQLARKSSALSLTTPFATLRKSKQLLLPGTVRDAQGRHQVQRRRPTHAYATHARAPQGVGAHILSGKAKSPRYFADLLMHSTCRDLELAEIMDLRVYLRNGIASWTTEFLKAGGYDSLTSTLAQIKNIAKRAPEDDKLLQQLVKCIKALTTHELGIHKLLGDKAPLKIIRDLLFSSSINPKRRSFFVFEISTRALMLDVLCTLASLQTQGQPVYVHGYDILQQLLLDTPEDLAMQAQEVDEKPVARASHYPFPMTLKEAQDQECTDPTTSRLPRYSAWMRELAFTVDKSIEPITFLSQVLDYRFESAFKQMKIQPDAKNVNWKQAVNEQIASNPAAATIQPAGSVMVDEGVVDYLITHLRLMCTLITTPPTTYRGLWDSYSQEALRMELMESGFDKIARSLQSCPHPTLYSTYIKYLQPLLQPWATSTVRPEQPPIAKEVMIAPSEPSPPPSRESEAELSDDTAEMPVRNGAQAPLFGLSTSDETLWDDDFYDMDDDAIDEDSFFDEPLDDVFLQDDSDSFSEEEEEEDSSESIPRPQARETWKTSTKRT</sequence>
<reference evidence="3" key="1">
    <citation type="submission" date="2020-12" db="EMBL/GenBank/DDBJ databases">
        <title>Metabolic potential, ecology and presence of endohyphal bacteria is reflected in genomic diversity of Mucoromycotina.</title>
        <authorList>
            <person name="Muszewska A."/>
            <person name="Okrasinska A."/>
            <person name="Steczkiewicz K."/>
            <person name="Drgas O."/>
            <person name="Orlowska M."/>
            <person name="Perlinska-Lenart U."/>
            <person name="Aleksandrzak-Piekarczyk T."/>
            <person name="Szatraj K."/>
            <person name="Zielenkiewicz U."/>
            <person name="Pilsyk S."/>
            <person name="Malc E."/>
            <person name="Mieczkowski P."/>
            <person name="Kruszewska J.S."/>
            <person name="Biernat P."/>
            <person name="Pawlowska J."/>
        </authorList>
    </citation>
    <scope>NUCLEOTIDE SEQUENCE</scope>
    <source>
        <strain evidence="3">WA0000051536</strain>
    </source>
</reference>
<dbReference type="OrthoDB" id="2155261at2759"/>
<keyword evidence="4" id="KW-1185">Reference proteome</keyword>
<dbReference type="InterPro" id="IPR051661">
    <property type="entry name" value="Actin_filament_regulator"/>
</dbReference>
<comment type="caution">
    <text evidence="3">The sequence shown here is derived from an EMBL/GenBank/DDBJ whole genome shotgun (WGS) entry which is preliminary data.</text>
</comment>
<dbReference type="SUPFAM" id="SSF48371">
    <property type="entry name" value="ARM repeat"/>
    <property type="match status" value="1"/>
</dbReference>
<dbReference type="GO" id="GO:0030036">
    <property type="term" value="P:actin cytoskeleton organization"/>
    <property type="evidence" value="ECO:0007669"/>
    <property type="project" value="InterPro"/>
</dbReference>
<accession>A0A8H7US18</accession>